<dbReference type="EMBL" id="AUSU01010282">
    <property type="protein sequence ID" value="EPS57388.1"/>
    <property type="molecule type" value="Genomic_DNA"/>
</dbReference>
<reference evidence="1 2" key="1">
    <citation type="journal article" date="2013" name="BMC Genomics">
        <title>The miniature genome of a carnivorous plant Genlisea aurea contains a low number of genes and short non-coding sequences.</title>
        <authorList>
            <person name="Leushkin E.V."/>
            <person name="Sutormin R.A."/>
            <person name="Nabieva E.R."/>
            <person name="Penin A.A."/>
            <person name="Kondrashov A.S."/>
            <person name="Logacheva M.D."/>
        </authorList>
    </citation>
    <scope>NUCLEOTIDE SEQUENCE [LARGE SCALE GENOMIC DNA]</scope>
</reference>
<evidence type="ECO:0000313" key="2">
    <source>
        <dbReference type="Proteomes" id="UP000015453"/>
    </source>
</evidence>
<protein>
    <submittedName>
        <fullName evidence="1">Uncharacterized protein</fullName>
    </submittedName>
</protein>
<comment type="caution">
    <text evidence="1">The sequence shown here is derived from an EMBL/GenBank/DDBJ whole genome shotgun (WGS) entry which is preliminary data.</text>
</comment>
<sequence>SRPSIWACLWRKVMNYKAKATCKCDFDDDGRERLGGSSRFSYDIDSYSLNFDQGSAMPENLSRSFSARFAVPYRV</sequence>
<name>S8D420_9LAMI</name>
<accession>S8D420</accession>
<dbReference type="OrthoDB" id="1688035at2759"/>
<dbReference type="PANTHER" id="PTHR33168">
    <property type="entry name" value="STRESS INDUCED PROTEIN-RELATED"/>
    <property type="match status" value="1"/>
</dbReference>
<dbReference type="AlphaFoldDB" id="S8D420"/>
<proteinExistence type="predicted"/>
<keyword evidence="2" id="KW-1185">Reference proteome</keyword>
<gene>
    <name evidence="1" type="ORF">M569_17430</name>
</gene>
<feature type="non-terminal residue" evidence="1">
    <location>
        <position position="75"/>
    </location>
</feature>
<dbReference type="Proteomes" id="UP000015453">
    <property type="component" value="Unassembled WGS sequence"/>
</dbReference>
<evidence type="ECO:0000313" key="1">
    <source>
        <dbReference type="EMBL" id="EPS57388.1"/>
    </source>
</evidence>
<feature type="non-terminal residue" evidence="1">
    <location>
        <position position="1"/>
    </location>
</feature>
<organism evidence="1 2">
    <name type="scientific">Genlisea aurea</name>
    <dbReference type="NCBI Taxonomy" id="192259"/>
    <lineage>
        <taxon>Eukaryota</taxon>
        <taxon>Viridiplantae</taxon>
        <taxon>Streptophyta</taxon>
        <taxon>Embryophyta</taxon>
        <taxon>Tracheophyta</taxon>
        <taxon>Spermatophyta</taxon>
        <taxon>Magnoliopsida</taxon>
        <taxon>eudicotyledons</taxon>
        <taxon>Gunneridae</taxon>
        <taxon>Pentapetalae</taxon>
        <taxon>asterids</taxon>
        <taxon>lamiids</taxon>
        <taxon>Lamiales</taxon>
        <taxon>Lentibulariaceae</taxon>
        <taxon>Genlisea</taxon>
    </lineage>
</organism>